<dbReference type="EMBL" id="JAXIOK010000023">
    <property type="protein sequence ID" value="KAK4743369.1"/>
    <property type="molecule type" value="Genomic_DNA"/>
</dbReference>
<gene>
    <name evidence="2" type="ORF">SAY87_001370</name>
</gene>
<name>A0AAN7GT04_9MYRT</name>
<dbReference type="AlphaFoldDB" id="A0AAN7GT04"/>
<proteinExistence type="predicted"/>
<evidence type="ECO:0000256" key="1">
    <source>
        <dbReference type="SAM" id="MobiDB-lite"/>
    </source>
</evidence>
<keyword evidence="3" id="KW-1185">Reference proteome</keyword>
<reference evidence="2 3" key="1">
    <citation type="journal article" date="2023" name="Hortic Res">
        <title>Pangenome of water caltrop reveals structural variations and asymmetric subgenome divergence after allopolyploidization.</title>
        <authorList>
            <person name="Zhang X."/>
            <person name="Chen Y."/>
            <person name="Wang L."/>
            <person name="Yuan Y."/>
            <person name="Fang M."/>
            <person name="Shi L."/>
            <person name="Lu R."/>
            <person name="Comes H.P."/>
            <person name="Ma Y."/>
            <person name="Chen Y."/>
            <person name="Huang G."/>
            <person name="Zhou Y."/>
            <person name="Zheng Z."/>
            <person name="Qiu Y."/>
        </authorList>
    </citation>
    <scope>NUCLEOTIDE SEQUENCE [LARGE SCALE GENOMIC DNA]</scope>
    <source>
        <tissue evidence="2">Roots</tissue>
    </source>
</reference>
<comment type="caution">
    <text evidence="2">The sequence shown here is derived from an EMBL/GenBank/DDBJ whole genome shotgun (WGS) entry which is preliminary data.</text>
</comment>
<accession>A0AAN7GT04</accession>
<feature type="region of interest" description="Disordered" evidence="1">
    <location>
        <begin position="1"/>
        <end position="31"/>
    </location>
</feature>
<organism evidence="2 3">
    <name type="scientific">Trapa incisa</name>
    <dbReference type="NCBI Taxonomy" id="236973"/>
    <lineage>
        <taxon>Eukaryota</taxon>
        <taxon>Viridiplantae</taxon>
        <taxon>Streptophyta</taxon>
        <taxon>Embryophyta</taxon>
        <taxon>Tracheophyta</taxon>
        <taxon>Spermatophyta</taxon>
        <taxon>Magnoliopsida</taxon>
        <taxon>eudicotyledons</taxon>
        <taxon>Gunneridae</taxon>
        <taxon>Pentapetalae</taxon>
        <taxon>rosids</taxon>
        <taxon>malvids</taxon>
        <taxon>Myrtales</taxon>
        <taxon>Lythraceae</taxon>
        <taxon>Trapa</taxon>
    </lineage>
</organism>
<protein>
    <submittedName>
        <fullName evidence="2">Uncharacterized protein</fullName>
    </submittedName>
</protein>
<feature type="compositionally biased region" description="Polar residues" evidence="1">
    <location>
        <begin position="1"/>
        <end position="14"/>
    </location>
</feature>
<sequence>MLATDNIESTSHNHPSPPHEATTAAKKEGSWSDSLLGQVKKLSLEESSSELSSSKNGNMATATASAFGYPGQAVSLPPPGVVRVYPRALNMTLPSGSVVTVSDDSWIAALDYMLIFIGNVNSYLDTRVNPKCKVTIYIFSKMDTNFSSVCPCVRDLSSIFGQGDGDGLTITTEEAVGHG</sequence>
<dbReference type="Proteomes" id="UP001345219">
    <property type="component" value="Chromosome 1"/>
</dbReference>
<evidence type="ECO:0000313" key="3">
    <source>
        <dbReference type="Proteomes" id="UP001345219"/>
    </source>
</evidence>
<evidence type="ECO:0000313" key="2">
    <source>
        <dbReference type="EMBL" id="KAK4743369.1"/>
    </source>
</evidence>